<evidence type="ECO:0000313" key="2">
    <source>
        <dbReference type="Proteomes" id="UP001497535"/>
    </source>
</evidence>
<accession>A0ACB1A1N2</accession>
<gene>
    <name evidence="1" type="ORF">MENTE1834_LOCUS32523</name>
</gene>
<keyword evidence="2" id="KW-1185">Reference proteome</keyword>
<dbReference type="EMBL" id="CAVMJV010000056">
    <property type="protein sequence ID" value="CAK5085089.1"/>
    <property type="molecule type" value="Genomic_DNA"/>
</dbReference>
<name>A0ACB1A1N2_MELEN</name>
<reference evidence="1" key="1">
    <citation type="submission" date="2023-11" db="EMBL/GenBank/DDBJ databases">
        <authorList>
            <person name="Poullet M."/>
        </authorList>
    </citation>
    <scope>NUCLEOTIDE SEQUENCE</scope>
    <source>
        <strain evidence="1">E1834</strain>
    </source>
</reference>
<sequence>MFIVLVTGASGFLGAHCVKQLLCAGYSVRGTVRSLQNKAKVQPLIDLASSFPKENFKLIEADLTNKECWKELNYWGNFLNKKIILRAISGCLYVLHVASPFPIAADETIVDIAVKGTLNVLEACADINCSVVKKVVLTSSCAAINEGHESENRTFSEEDWTKTDNKKVLPYSRSKTEAEKAAWEFVKNLKETDNKFALTCLNPTLIVGPVLIDIQGTSITILRRFLNNEMPLVPALQLALVDVTDVAKAHISAMTNSESDNERILITSQPSFWFKDIAKILAKEFEKQGYWLPHYEAPYFCVWLYSFFDSETRSVLSRLNRQILFDNKKAKKLLGIEFRNPENSLIEMAYSMIERGILPKHKEYIGPSQTIANGFYKKNGI</sequence>
<dbReference type="Proteomes" id="UP001497535">
    <property type="component" value="Unassembled WGS sequence"/>
</dbReference>
<proteinExistence type="predicted"/>
<comment type="caution">
    <text evidence="1">The sequence shown here is derived from an EMBL/GenBank/DDBJ whole genome shotgun (WGS) entry which is preliminary data.</text>
</comment>
<organism evidence="1 2">
    <name type="scientific">Meloidogyne enterolobii</name>
    <name type="common">Root-knot nematode worm</name>
    <name type="synonym">Meloidogyne mayaguensis</name>
    <dbReference type="NCBI Taxonomy" id="390850"/>
    <lineage>
        <taxon>Eukaryota</taxon>
        <taxon>Metazoa</taxon>
        <taxon>Ecdysozoa</taxon>
        <taxon>Nematoda</taxon>
        <taxon>Chromadorea</taxon>
        <taxon>Rhabditida</taxon>
        <taxon>Tylenchina</taxon>
        <taxon>Tylenchomorpha</taxon>
        <taxon>Tylenchoidea</taxon>
        <taxon>Meloidogynidae</taxon>
        <taxon>Meloidogyninae</taxon>
        <taxon>Meloidogyne</taxon>
    </lineage>
</organism>
<protein>
    <submittedName>
        <fullName evidence="1">Uncharacterized protein</fullName>
    </submittedName>
</protein>
<evidence type="ECO:0000313" key="1">
    <source>
        <dbReference type="EMBL" id="CAK5085089.1"/>
    </source>
</evidence>